<reference evidence="3" key="1">
    <citation type="submission" date="2016-09" db="EMBL/GenBank/DDBJ databases">
        <authorList>
            <person name="Chen S."/>
            <person name="Walker E."/>
        </authorList>
    </citation>
    <scope>NUCLEOTIDE SEQUENCE [LARGE SCALE GENOMIC DNA]</scope>
    <source>
        <strain evidence="3">MSU</strain>
    </source>
</reference>
<dbReference type="Proteomes" id="UP000198319">
    <property type="component" value="Unassembled WGS sequence"/>
</dbReference>
<evidence type="ECO:0000313" key="1">
    <source>
        <dbReference type="EMBL" id="OHT46600.1"/>
    </source>
</evidence>
<keyword evidence="4" id="KW-1185">Reference proteome</keyword>
<reference evidence="1" key="2">
    <citation type="submission" date="2016-09" db="EMBL/GenBank/DDBJ databases">
        <authorList>
            <person name="Capua I."/>
            <person name="De Benedictis P."/>
            <person name="Joannis T."/>
            <person name="Lombin L.H."/>
            <person name="Cattoli G."/>
        </authorList>
    </citation>
    <scope>NUCLEOTIDE SEQUENCE [LARGE SCALE GENOMIC DNA]</scope>
    <source>
        <strain evidence="1">MSU</strain>
    </source>
</reference>
<evidence type="ECO:0000313" key="3">
    <source>
        <dbReference type="Proteomes" id="UP000180252"/>
    </source>
</evidence>
<dbReference type="SUPFAM" id="SSF55961">
    <property type="entry name" value="Bet v1-like"/>
    <property type="match status" value="1"/>
</dbReference>
<reference evidence="2 4" key="3">
    <citation type="submission" date="2016-11" db="EMBL/GenBank/DDBJ databases">
        <title>Whole genomes of Flavobacteriaceae.</title>
        <authorList>
            <person name="Stine C."/>
            <person name="Li C."/>
            <person name="Tadesse D."/>
        </authorList>
    </citation>
    <scope>NUCLEOTIDE SEQUENCE [LARGE SCALE GENOMIC DNA]</scope>
    <source>
        <strain evidence="2 4">ATCC BAA-2541</strain>
    </source>
</reference>
<accession>A0A1S1JA00</accession>
<evidence type="ECO:0000313" key="4">
    <source>
        <dbReference type="Proteomes" id="UP000198319"/>
    </source>
</evidence>
<name>A0A1S1JA00_9FLAO</name>
<evidence type="ECO:0000313" key="2">
    <source>
        <dbReference type="EMBL" id="OXB20912.1"/>
    </source>
</evidence>
<protein>
    <recommendedName>
        <fullName evidence="5">SRPBCC family protein</fullName>
    </recommendedName>
</protein>
<dbReference type="EMBL" id="MIKE01000011">
    <property type="protein sequence ID" value="OHT46600.1"/>
    <property type="molecule type" value="Genomic_DNA"/>
</dbReference>
<proteinExistence type="predicted"/>
<organism evidence="1 3">
    <name type="scientific">Flavobacterium tructae</name>
    <dbReference type="NCBI Taxonomy" id="1114873"/>
    <lineage>
        <taxon>Bacteria</taxon>
        <taxon>Pseudomonadati</taxon>
        <taxon>Bacteroidota</taxon>
        <taxon>Flavobacteriia</taxon>
        <taxon>Flavobacteriales</taxon>
        <taxon>Flavobacteriaceae</taxon>
        <taxon>Flavobacterium</taxon>
    </lineage>
</organism>
<dbReference type="RefSeq" id="WP_070906300.1">
    <property type="nucleotide sequence ID" value="NZ_MIKE01000011.1"/>
</dbReference>
<comment type="caution">
    <text evidence="1">The sequence shown here is derived from an EMBL/GenBank/DDBJ whole genome shotgun (WGS) entry which is preliminary data.</text>
</comment>
<dbReference type="AlphaFoldDB" id="A0A1S1JA00"/>
<dbReference type="EMBL" id="MUHG01000005">
    <property type="protein sequence ID" value="OXB20912.1"/>
    <property type="molecule type" value="Genomic_DNA"/>
</dbReference>
<sequence>MIHLLTDIEVKKNKALIYEFLLNLDKEKYCQWHPAHKEFAVIKRTEKELGSILYFKEIVDETTVNYKWRIIELTENKLIKMKALYFYPIYLTIALESISQNKTIVHHYLEIGYSIKFLNLIIDWAVGHSLFSLKKRKSQQLHAIEEYTNLENLLN</sequence>
<evidence type="ECO:0008006" key="5">
    <source>
        <dbReference type="Google" id="ProtNLM"/>
    </source>
</evidence>
<dbReference type="OrthoDB" id="361852at2"/>
<gene>
    <name evidence="2" type="ORF">B0A71_04770</name>
    <name evidence="1" type="ORF">BHE19_03590</name>
</gene>
<dbReference type="Proteomes" id="UP000180252">
    <property type="component" value="Unassembled WGS sequence"/>
</dbReference>